<dbReference type="Proteomes" id="UP000492820">
    <property type="component" value="Unassembled WGS sequence"/>
</dbReference>
<feature type="chain" id="PRO_5041120493" evidence="2">
    <location>
        <begin position="34"/>
        <end position="78"/>
    </location>
</feature>
<proteinExistence type="predicted"/>
<gene>
    <name evidence="3" type="ORF">EgrG_001152300</name>
</gene>
<feature type="signal peptide" evidence="2">
    <location>
        <begin position="1"/>
        <end position="33"/>
    </location>
</feature>
<evidence type="ECO:0000256" key="2">
    <source>
        <dbReference type="SAM" id="SignalP"/>
    </source>
</evidence>
<keyword evidence="1" id="KW-1133">Transmembrane helix</keyword>
<dbReference type="WBParaSite" id="EgrG_001152300">
    <property type="protein sequence ID" value="EgrG_001152300"/>
    <property type="gene ID" value="EgrG_001152300"/>
</dbReference>
<evidence type="ECO:0000313" key="3">
    <source>
        <dbReference type="EMBL" id="CDS20801.1"/>
    </source>
</evidence>
<organism evidence="3">
    <name type="scientific">Echinococcus granulosus</name>
    <name type="common">Hydatid tapeworm</name>
    <dbReference type="NCBI Taxonomy" id="6210"/>
    <lineage>
        <taxon>Eukaryota</taxon>
        <taxon>Metazoa</taxon>
        <taxon>Spiralia</taxon>
        <taxon>Lophotrochozoa</taxon>
        <taxon>Platyhelminthes</taxon>
        <taxon>Cestoda</taxon>
        <taxon>Eucestoda</taxon>
        <taxon>Cyclophyllidea</taxon>
        <taxon>Taeniidae</taxon>
        <taxon>Echinococcus</taxon>
        <taxon>Echinococcus granulosus group</taxon>
    </lineage>
</organism>
<accession>A0A068WL39</accession>
<evidence type="ECO:0000313" key="5">
    <source>
        <dbReference type="WBParaSite" id="EgrG_001152300"/>
    </source>
</evidence>
<keyword evidence="1" id="KW-0812">Transmembrane</keyword>
<protein>
    <submittedName>
        <fullName evidence="5">Secreted protein</fullName>
    </submittedName>
</protein>
<dbReference type="AlphaFoldDB" id="A0A068WL39"/>
<sequence>MKKENRTHFCASGWRLPVALLLLPQSMLLCSFSDPCPCPHFPTCRFEANNCLSLLFFVYDCICSCCFVYVSWIVASQM</sequence>
<keyword evidence="1" id="KW-0472">Membrane</keyword>
<reference evidence="5" key="3">
    <citation type="submission" date="2020-10" db="UniProtKB">
        <authorList>
            <consortium name="WormBaseParasite"/>
        </authorList>
    </citation>
    <scope>IDENTIFICATION</scope>
</reference>
<reference evidence="3 4" key="1">
    <citation type="journal article" date="2013" name="Nature">
        <title>The genomes of four tapeworm species reveal adaptations to parasitism.</title>
        <authorList>
            <person name="Tsai I.J."/>
            <person name="Zarowiecki M."/>
            <person name="Holroyd N."/>
            <person name="Garciarrubio A."/>
            <person name="Sanchez-Flores A."/>
            <person name="Brooks K.L."/>
            <person name="Tracey A."/>
            <person name="Bobes R.J."/>
            <person name="Fragoso G."/>
            <person name="Sciutto E."/>
            <person name="Aslett M."/>
            <person name="Beasley H."/>
            <person name="Bennett H.M."/>
            <person name="Cai J."/>
            <person name="Camicia F."/>
            <person name="Clark R."/>
            <person name="Cucher M."/>
            <person name="De Silva N."/>
            <person name="Day T.A."/>
            <person name="Deplazes P."/>
            <person name="Estrada K."/>
            <person name="Fernandez C."/>
            <person name="Holland P.W."/>
            <person name="Hou J."/>
            <person name="Hu S."/>
            <person name="Huckvale T."/>
            <person name="Hung S.S."/>
            <person name="Kamenetzky L."/>
            <person name="Keane J.A."/>
            <person name="Kiss F."/>
            <person name="Koziol U."/>
            <person name="Lambert O."/>
            <person name="Liu K."/>
            <person name="Luo X."/>
            <person name="Luo Y."/>
            <person name="Macchiaroli N."/>
            <person name="Nichol S."/>
            <person name="Paps J."/>
            <person name="Parkinson J."/>
            <person name="Pouchkina-Stantcheva N."/>
            <person name="Riddiford N."/>
            <person name="Rosenzvit M."/>
            <person name="Salinas G."/>
            <person name="Wasmuth J.D."/>
            <person name="Zamanian M."/>
            <person name="Zheng Y."/>
            <person name="Cai X."/>
            <person name="Soberon X."/>
            <person name="Olson P.D."/>
            <person name="Laclette J.P."/>
            <person name="Brehm K."/>
            <person name="Berriman M."/>
            <person name="Garciarrubio A."/>
            <person name="Bobes R.J."/>
            <person name="Fragoso G."/>
            <person name="Sanchez-Flores A."/>
            <person name="Estrada K."/>
            <person name="Cevallos M.A."/>
            <person name="Morett E."/>
            <person name="Gonzalez V."/>
            <person name="Portillo T."/>
            <person name="Ochoa-Leyva A."/>
            <person name="Jose M.V."/>
            <person name="Sciutto E."/>
            <person name="Landa A."/>
            <person name="Jimenez L."/>
            <person name="Valdes V."/>
            <person name="Carrero J.C."/>
            <person name="Larralde C."/>
            <person name="Morales-Montor J."/>
            <person name="Limon-Lason J."/>
            <person name="Soberon X."/>
            <person name="Laclette J.P."/>
        </authorList>
    </citation>
    <scope>NUCLEOTIDE SEQUENCE [LARGE SCALE GENOMIC DNA]</scope>
</reference>
<evidence type="ECO:0000256" key="1">
    <source>
        <dbReference type="SAM" id="Phobius"/>
    </source>
</evidence>
<feature type="transmembrane region" description="Helical" evidence="1">
    <location>
        <begin position="57"/>
        <end position="75"/>
    </location>
</feature>
<name>A0A068WL39_ECHGR</name>
<reference evidence="3" key="2">
    <citation type="submission" date="2014-06" db="EMBL/GenBank/DDBJ databases">
        <authorList>
            <person name="Aslett M."/>
        </authorList>
    </citation>
    <scope>NUCLEOTIDE SEQUENCE</scope>
</reference>
<keyword evidence="2" id="KW-0732">Signal</keyword>
<evidence type="ECO:0000313" key="4">
    <source>
        <dbReference type="Proteomes" id="UP000492820"/>
    </source>
</evidence>
<dbReference type="EMBL" id="LK028581">
    <property type="protein sequence ID" value="CDS20801.1"/>
    <property type="molecule type" value="Genomic_DNA"/>
</dbReference>